<feature type="compositionally biased region" description="Polar residues" evidence="1">
    <location>
        <begin position="119"/>
        <end position="132"/>
    </location>
</feature>
<keyword evidence="2" id="KW-0472">Membrane</keyword>
<dbReference type="Proteomes" id="UP001596267">
    <property type="component" value="Unassembled WGS sequence"/>
</dbReference>
<evidence type="ECO:0008006" key="5">
    <source>
        <dbReference type="Google" id="ProtNLM"/>
    </source>
</evidence>
<keyword evidence="2" id="KW-0812">Transmembrane</keyword>
<name>A0ABW1WE83_9BACL</name>
<comment type="caution">
    <text evidence="3">The sequence shown here is derived from an EMBL/GenBank/DDBJ whole genome shotgun (WGS) entry which is preliminary data.</text>
</comment>
<gene>
    <name evidence="3" type="ORF">ACFP7A_02575</name>
</gene>
<evidence type="ECO:0000313" key="3">
    <source>
        <dbReference type="EMBL" id="MFC6385474.1"/>
    </source>
</evidence>
<evidence type="ECO:0000256" key="1">
    <source>
        <dbReference type="SAM" id="MobiDB-lite"/>
    </source>
</evidence>
<protein>
    <recommendedName>
        <fullName evidence="5">Swarming motility protein SwrB</fullName>
    </recommendedName>
</protein>
<feature type="compositionally biased region" description="Basic and acidic residues" evidence="1">
    <location>
        <begin position="87"/>
        <end position="105"/>
    </location>
</feature>
<evidence type="ECO:0000313" key="4">
    <source>
        <dbReference type="Proteomes" id="UP001596267"/>
    </source>
</evidence>
<organism evidence="3 4">
    <name type="scientific">Sporolactobacillus kofuensis</name>
    <dbReference type="NCBI Taxonomy" id="269672"/>
    <lineage>
        <taxon>Bacteria</taxon>
        <taxon>Bacillati</taxon>
        <taxon>Bacillota</taxon>
        <taxon>Bacilli</taxon>
        <taxon>Bacillales</taxon>
        <taxon>Sporolactobacillaceae</taxon>
        <taxon>Sporolactobacillus</taxon>
    </lineage>
</organism>
<proteinExistence type="predicted"/>
<keyword evidence="2" id="KW-1133">Transmembrane helix</keyword>
<dbReference type="RefSeq" id="WP_253052153.1">
    <property type="nucleotide sequence ID" value="NZ_JAMXWN010000001.1"/>
</dbReference>
<evidence type="ECO:0000256" key="2">
    <source>
        <dbReference type="SAM" id="Phobius"/>
    </source>
</evidence>
<reference evidence="4" key="1">
    <citation type="journal article" date="2019" name="Int. J. Syst. Evol. Microbiol.">
        <title>The Global Catalogue of Microorganisms (GCM) 10K type strain sequencing project: providing services to taxonomists for standard genome sequencing and annotation.</title>
        <authorList>
            <consortium name="The Broad Institute Genomics Platform"/>
            <consortium name="The Broad Institute Genome Sequencing Center for Infectious Disease"/>
            <person name="Wu L."/>
            <person name="Ma J."/>
        </authorList>
    </citation>
    <scope>NUCLEOTIDE SEQUENCE [LARGE SCALE GENOMIC DNA]</scope>
    <source>
        <strain evidence="4">CCUG 42001</strain>
    </source>
</reference>
<dbReference type="EMBL" id="JBHSTQ010000002">
    <property type="protein sequence ID" value="MFC6385474.1"/>
    <property type="molecule type" value="Genomic_DNA"/>
</dbReference>
<feature type="transmembrane region" description="Helical" evidence="2">
    <location>
        <begin position="6"/>
        <end position="24"/>
    </location>
</feature>
<accession>A0ABW1WE83</accession>
<feature type="region of interest" description="Disordered" evidence="1">
    <location>
        <begin position="66"/>
        <end position="143"/>
    </location>
</feature>
<keyword evidence="4" id="KW-1185">Reference proteome</keyword>
<sequence length="195" mass="22444">MTAFWMTLNFVLLLLAFYLILHLYQRIQILQKKDPNSSDTQLLLDEHMAAVRQENEQLLAELRTLLKEQDAKKPRTKRTRKPSPTNKEAHEVPSEENSNLEKKDFSAMLSEETERNKPNAKSVNKSRITSKPESPGTDEWMPPIDQVQDKIEESPYIQALKLKEKGLTATEIAKQLHRGKGEIELLLKLKGKVQS</sequence>